<dbReference type="FunFam" id="3.40.50.720:FF:000363">
    <property type="entry name" value="D-isomer specific 2-hydroxyacid dehydrogenase"/>
    <property type="match status" value="1"/>
</dbReference>
<dbReference type="GeneID" id="77728158"/>
<dbReference type="PANTHER" id="PTHR43333">
    <property type="entry name" value="2-HACID_DH_C DOMAIN-CONTAINING PROTEIN"/>
    <property type="match status" value="1"/>
</dbReference>
<gene>
    <name evidence="4" type="ORF">MKK02DRAFT_34495</name>
</gene>
<keyword evidence="5" id="KW-1185">Reference proteome</keyword>
<dbReference type="InterPro" id="IPR036291">
    <property type="entry name" value="NAD(P)-bd_dom_sf"/>
</dbReference>
<evidence type="ECO:0000313" key="4">
    <source>
        <dbReference type="EMBL" id="KAI9633478.1"/>
    </source>
</evidence>
<evidence type="ECO:0000256" key="2">
    <source>
        <dbReference type="ARBA" id="ARBA00023027"/>
    </source>
</evidence>
<dbReference type="GO" id="GO:0051287">
    <property type="term" value="F:NAD binding"/>
    <property type="evidence" value="ECO:0007669"/>
    <property type="project" value="InterPro"/>
</dbReference>
<dbReference type="InterPro" id="IPR006140">
    <property type="entry name" value="D-isomer_DH_NAD-bd"/>
</dbReference>
<sequence length="358" mass="39093">MEHYTDVAVTVELSDNKLDEIKTKFERVHYYPDGTFPEELLDQVDMWYTGWNGLPDVVKDVVQIPRTKVVQLSSAGANNFLARDTMASDKAKGQIKVCSASGIHILSIPPYVVANIVNLYMKMQIQLHIARSEARWPSRKEINDTAGHFDAKNTGNRNLRGSTVGFLGYGHIGRETARLVQAYHCHVIAANTRGNKAADDGYIISGTGDPDGSIPSAYYATSDPSSFRDFLSRCDVLVASLPSTPQTRYMLTAEHLAALPNGAIFINVGRGDLVRSEDILAALDSPSGLTAVALDVTDPEPLPAGHPLFTHPRVIITPHTSGGWEGYFDDGADVLLYQAERIRAGREPVNVVDPAKGY</sequence>
<feature type="domain" description="D-isomer specific 2-hydroxyacid dehydrogenase NAD-binding" evidence="3">
    <location>
        <begin position="147"/>
        <end position="321"/>
    </location>
</feature>
<dbReference type="GO" id="GO:0016491">
    <property type="term" value="F:oxidoreductase activity"/>
    <property type="evidence" value="ECO:0007669"/>
    <property type="project" value="UniProtKB-KW"/>
</dbReference>
<dbReference type="Proteomes" id="UP001164286">
    <property type="component" value="Unassembled WGS sequence"/>
</dbReference>
<dbReference type="RefSeq" id="XP_052943255.1">
    <property type="nucleotide sequence ID" value="XM_053088953.1"/>
</dbReference>
<proteinExistence type="predicted"/>
<dbReference type="PANTHER" id="PTHR43333:SF1">
    <property type="entry name" value="D-ISOMER SPECIFIC 2-HYDROXYACID DEHYDROGENASE NAD-BINDING DOMAIN-CONTAINING PROTEIN"/>
    <property type="match status" value="1"/>
</dbReference>
<evidence type="ECO:0000313" key="5">
    <source>
        <dbReference type="Proteomes" id="UP001164286"/>
    </source>
</evidence>
<comment type="caution">
    <text evidence="4">The sequence shown here is derived from an EMBL/GenBank/DDBJ whole genome shotgun (WGS) entry which is preliminary data.</text>
</comment>
<evidence type="ECO:0000259" key="3">
    <source>
        <dbReference type="Pfam" id="PF02826"/>
    </source>
</evidence>
<protein>
    <submittedName>
        <fullName evidence="4">D-isomer specific 2-hydroxyacid dehydrogenase</fullName>
    </submittedName>
</protein>
<accession>A0AA38LSJ6</accession>
<keyword evidence="1" id="KW-0560">Oxidoreductase</keyword>
<keyword evidence="2" id="KW-0520">NAD</keyword>
<name>A0AA38LSJ6_9TREE</name>
<dbReference type="AlphaFoldDB" id="A0AA38LSJ6"/>
<dbReference type="SUPFAM" id="SSF51735">
    <property type="entry name" value="NAD(P)-binding Rossmann-fold domains"/>
    <property type="match status" value="1"/>
</dbReference>
<evidence type="ECO:0000256" key="1">
    <source>
        <dbReference type="ARBA" id="ARBA00023002"/>
    </source>
</evidence>
<organism evidence="4 5">
    <name type="scientific">Dioszegia hungarica</name>
    <dbReference type="NCBI Taxonomy" id="4972"/>
    <lineage>
        <taxon>Eukaryota</taxon>
        <taxon>Fungi</taxon>
        <taxon>Dikarya</taxon>
        <taxon>Basidiomycota</taxon>
        <taxon>Agaricomycotina</taxon>
        <taxon>Tremellomycetes</taxon>
        <taxon>Tremellales</taxon>
        <taxon>Bulleribasidiaceae</taxon>
        <taxon>Dioszegia</taxon>
    </lineage>
</organism>
<dbReference type="Gene3D" id="3.40.50.720">
    <property type="entry name" value="NAD(P)-binding Rossmann-like Domain"/>
    <property type="match status" value="2"/>
</dbReference>
<dbReference type="EMBL" id="JAKWFO010000008">
    <property type="protein sequence ID" value="KAI9633478.1"/>
    <property type="molecule type" value="Genomic_DNA"/>
</dbReference>
<dbReference type="Pfam" id="PF02826">
    <property type="entry name" value="2-Hacid_dh_C"/>
    <property type="match status" value="1"/>
</dbReference>
<reference evidence="4" key="1">
    <citation type="journal article" date="2022" name="G3 (Bethesda)">
        <title>High quality genome of the basidiomycete yeast Dioszegia hungarica PDD-24b-2 isolated from cloud water.</title>
        <authorList>
            <person name="Jarrige D."/>
            <person name="Haridas S."/>
            <person name="Bleykasten-Grosshans C."/>
            <person name="Joly M."/>
            <person name="Nadalig T."/>
            <person name="Sancelme M."/>
            <person name="Vuilleumier S."/>
            <person name="Grigoriev I.V."/>
            <person name="Amato P."/>
            <person name="Bringel F."/>
        </authorList>
    </citation>
    <scope>NUCLEOTIDE SEQUENCE</scope>
    <source>
        <strain evidence="4">PDD-24b-2</strain>
    </source>
</reference>